<accession>A0A0F5V6T1</accession>
<proteinExistence type="predicted"/>
<feature type="chain" id="PRO_5002496448" description="Peptidase M10 metallopeptidase domain-containing protein" evidence="1">
    <location>
        <begin position="19"/>
        <end position="407"/>
    </location>
</feature>
<organism evidence="2 3">
    <name type="scientific">Photobacterium halotolerans</name>
    <dbReference type="NCBI Taxonomy" id="265726"/>
    <lineage>
        <taxon>Bacteria</taxon>
        <taxon>Pseudomonadati</taxon>
        <taxon>Pseudomonadota</taxon>
        <taxon>Gammaproteobacteria</taxon>
        <taxon>Vibrionales</taxon>
        <taxon>Vibrionaceae</taxon>
        <taxon>Photobacterium</taxon>
    </lineage>
</organism>
<keyword evidence="1" id="KW-0732">Signal</keyword>
<dbReference type="PATRIC" id="fig|265726.11.peg.3368"/>
<reference evidence="2 3" key="1">
    <citation type="submission" date="2014-12" db="EMBL/GenBank/DDBJ databases">
        <title>Mercury Reductase activity and rhizosphere competence traits in the genome of root associated Photobacterium halotolerans MELD1.</title>
        <authorList>
            <person name="Mathew D.C."/>
            <person name="Huang C.-C."/>
        </authorList>
    </citation>
    <scope>NUCLEOTIDE SEQUENCE [LARGE SCALE GENOMIC DNA]</scope>
    <source>
        <strain evidence="2 3">MELD1</strain>
    </source>
</reference>
<evidence type="ECO:0000313" key="2">
    <source>
        <dbReference type="EMBL" id="KKC97900.1"/>
    </source>
</evidence>
<protein>
    <recommendedName>
        <fullName evidence="4">Peptidase M10 metallopeptidase domain-containing protein</fullName>
    </recommendedName>
</protein>
<name>A0A0F5V6T1_9GAMM</name>
<dbReference type="Pfam" id="PF13688">
    <property type="entry name" value="Reprolysin_5"/>
    <property type="match status" value="1"/>
</dbReference>
<evidence type="ECO:0000313" key="3">
    <source>
        <dbReference type="Proteomes" id="UP000033633"/>
    </source>
</evidence>
<dbReference type="AlphaFoldDB" id="A0A0F5V6T1"/>
<dbReference type="EMBL" id="JWYV01000035">
    <property type="protein sequence ID" value="KKC97900.1"/>
    <property type="molecule type" value="Genomic_DNA"/>
</dbReference>
<sequence length="407" mass="44262">MKRLLTTLCLTAAFTSTAATLETSLFYSSELDTPTSEVNISKQVIGWYYGIDVANRTYQKAGVDLTIKPTAIHAKNEITPTMTASQARQELGFQDILGELTETTGHIVVALGVQQGFTLADAKGISSEDKYDEPMIRFIGLSYDVLLDSQAPYNASVLAHEIGHTLGGVHSAGESSWANYAYPADTTTPCNDGYPSLMYAYTVPDWEELIDISGSSTCPADGTANMVQLFNTYGPKAELQHPLANNQSLSITVTEDINAQQFSFTVERVNTDATESGTLYIASHKQSPNLNAMEIYFDADEVSSSEIRVNFEDIYPLFDTATDNFSVYAVAKTSKEVSAKLTDIMDVNTLWVPAPVIPDTSEVSVSNPLEEMEQNSGGSLSWFGLLCLIAFTRFRLPSGASSNLSNQ</sequence>
<comment type="caution">
    <text evidence="2">The sequence shown here is derived from an EMBL/GenBank/DDBJ whole genome shotgun (WGS) entry which is preliminary data.</text>
</comment>
<keyword evidence="3" id="KW-1185">Reference proteome</keyword>
<evidence type="ECO:0000256" key="1">
    <source>
        <dbReference type="SAM" id="SignalP"/>
    </source>
</evidence>
<dbReference type="Proteomes" id="UP000033633">
    <property type="component" value="Unassembled WGS sequence"/>
</dbReference>
<dbReference type="RefSeq" id="WP_046222583.1">
    <property type="nucleotide sequence ID" value="NZ_JWYV01000035.1"/>
</dbReference>
<feature type="signal peptide" evidence="1">
    <location>
        <begin position="1"/>
        <end position="18"/>
    </location>
</feature>
<evidence type="ECO:0008006" key="4">
    <source>
        <dbReference type="Google" id="ProtNLM"/>
    </source>
</evidence>
<gene>
    <name evidence="2" type="ORF">KY46_21415</name>
</gene>
<dbReference type="SUPFAM" id="SSF55486">
    <property type="entry name" value="Metalloproteases ('zincins'), catalytic domain"/>
    <property type="match status" value="2"/>
</dbReference>
<dbReference type="OrthoDB" id="5948096at2"/>